<dbReference type="InterPro" id="IPR029058">
    <property type="entry name" value="AB_hydrolase_fold"/>
</dbReference>
<dbReference type="Proteomes" id="UP000284842">
    <property type="component" value="Unassembled WGS sequence"/>
</dbReference>
<dbReference type="STRING" id="181874.A0A409VE33"/>
<comment type="similarity">
    <text evidence="1">Belongs to the peptidase S10 family.</text>
</comment>
<evidence type="ECO:0000256" key="3">
    <source>
        <dbReference type="ARBA" id="ARBA00022670"/>
    </source>
</evidence>
<sequence length="661" mass="73200">MQHPQVWCSIAALACFISVALAFQGPHAYPYIYPNQPQTGYGPEWQDYFRVPYPLPNITFPLSTSYAGNLPVDREGHPNNTLWFWGFEKSPGSLTAPLDPLNNEPWGIWLSGPGVDNPAGAGISGLQGLLLENGPIRINSDFSASPNPYSWSNLADYFWLDQPAGVAFATSDYEGLPQSGEEIGEDFMRFLANLVKVFPSLATRPLYLTGEGMAGYYIPYMLKAYFGMANPPVKIAKVAIGSGSYTAEHVFELLPALSVIETFPQLIGYDTEVYEYFKAQTKLCGYDVNLTYPQDGKIHIKAPERALLNFGYYFQKSLPFVFGKNTKRAYPEEESVDLVERTFDKDAWKRTRSKDALEPRYGCFLYDMLRLYTYNYTAPWNTGSTVEPSASNVQDTTKNRFLHNTTVFINDPVTRSALHTALHYPFRWFSFSETFLPEADGAAINIFDDLAINMTAHDVKIVLFSGNKDMLIPHLGTEIAIQNTTFGGIQGFTRRPSTPWTDDAGEFAGIVHQERGWTYALFTGAGQHVPRHAPRAAYTFFKEFILGNNQTGSVVTVKGQTVVIGGEDPSLAGIIRGGPEVYHRDRLDVNGTQTAYIAPSATRAAWDAYMASATATSPPQRREVASNFPWALESSAGASDSLTFLMISGAITAFTTLSLLL</sequence>
<dbReference type="PRINTS" id="PR00724">
    <property type="entry name" value="CRBOXYPTASEC"/>
</dbReference>
<dbReference type="GO" id="GO:0004185">
    <property type="term" value="F:serine-type carboxypeptidase activity"/>
    <property type="evidence" value="ECO:0007669"/>
    <property type="project" value="InterPro"/>
</dbReference>
<dbReference type="AlphaFoldDB" id="A0A409VE33"/>
<dbReference type="GO" id="GO:0006508">
    <property type="term" value="P:proteolysis"/>
    <property type="evidence" value="ECO:0007669"/>
    <property type="project" value="UniProtKB-KW"/>
</dbReference>
<dbReference type="EMBL" id="NHTK01006136">
    <property type="protein sequence ID" value="PPQ62877.1"/>
    <property type="molecule type" value="Genomic_DNA"/>
</dbReference>
<dbReference type="PANTHER" id="PTHR11802">
    <property type="entry name" value="SERINE PROTEASE FAMILY S10 SERINE CARBOXYPEPTIDASE"/>
    <property type="match status" value="1"/>
</dbReference>
<organism evidence="7 8">
    <name type="scientific">Panaeolus cyanescens</name>
    <dbReference type="NCBI Taxonomy" id="181874"/>
    <lineage>
        <taxon>Eukaryota</taxon>
        <taxon>Fungi</taxon>
        <taxon>Dikarya</taxon>
        <taxon>Basidiomycota</taxon>
        <taxon>Agaricomycotina</taxon>
        <taxon>Agaricomycetes</taxon>
        <taxon>Agaricomycetidae</taxon>
        <taxon>Agaricales</taxon>
        <taxon>Agaricineae</taxon>
        <taxon>Galeropsidaceae</taxon>
        <taxon>Panaeolus</taxon>
    </lineage>
</organism>
<comment type="caution">
    <text evidence="7">The sequence shown here is derived from an EMBL/GenBank/DDBJ whole genome shotgun (WGS) entry which is preliminary data.</text>
</comment>
<evidence type="ECO:0000256" key="5">
    <source>
        <dbReference type="ARBA" id="ARBA00023180"/>
    </source>
</evidence>
<evidence type="ECO:0000313" key="7">
    <source>
        <dbReference type="EMBL" id="PPQ62877.1"/>
    </source>
</evidence>
<protein>
    <recommendedName>
        <fullName evidence="9">Carboxypeptidase</fullName>
    </recommendedName>
</protein>
<keyword evidence="8" id="KW-1185">Reference proteome</keyword>
<evidence type="ECO:0000256" key="4">
    <source>
        <dbReference type="ARBA" id="ARBA00022801"/>
    </source>
</evidence>
<dbReference type="Gene3D" id="3.40.50.1820">
    <property type="entry name" value="alpha/beta hydrolase"/>
    <property type="match status" value="1"/>
</dbReference>
<gene>
    <name evidence="7" type="ORF">CVT24_006275</name>
</gene>
<accession>A0A409VE33</accession>
<feature type="signal peptide" evidence="6">
    <location>
        <begin position="1"/>
        <end position="22"/>
    </location>
</feature>
<evidence type="ECO:0000313" key="8">
    <source>
        <dbReference type="Proteomes" id="UP000284842"/>
    </source>
</evidence>
<keyword evidence="5" id="KW-0325">Glycoprotein</keyword>
<keyword evidence="3" id="KW-0645">Protease</keyword>
<name>A0A409VE33_9AGAR</name>
<keyword evidence="2" id="KW-0121">Carboxypeptidase</keyword>
<proteinExistence type="inferred from homology"/>
<evidence type="ECO:0008006" key="9">
    <source>
        <dbReference type="Google" id="ProtNLM"/>
    </source>
</evidence>
<dbReference type="InterPro" id="IPR001563">
    <property type="entry name" value="Peptidase_S10"/>
</dbReference>
<dbReference type="OrthoDB" id="443318at2759"/>
<reference evidence="7 8" key="1">
    <citation type="journal article" date="2018" name="Evol. Lett.">
        <title>Horizontal gene cluster transfer increased hallucinogenic mushroom diversity.</title>
        <authorList>
            <person name="Reynolds H.T."/>
            <person name="Vijayakumar V."/>
            <person name="Gluck-Thaler E."/>
            <person name="Korotkin H.B."/>
            <person name="Matheny P.B."/>
            <person name="Slot J.C."/>
        </authorList>
    </citation>
    <scope>NUCLEOTIDE SEQUENCE [LARGE SCALE GENOMIC DNA]</scope>
    <source>
        <strain evidence="7 8">2629</strain>
    </source>
</reference>
<dbReference type="PANTHER" id="PTHR11802:SF479">
    <property type="entry name" value="CARBOXYPEPTIDASE"/>
    <property type="match status" value="1"/>
</dbReference>
<dbReference type="Pfam" id="PF00450">
    <property type="entry name" value="Peptidase_S10"/>
    <property type="match status" value="1"/>
</dbReference>
<feature type="chain" id="PRO_5019226111" description="Carboxypeptidase" evidence="6">
    <location>
        <begin position="23"/>
        <end position="661"/>
    </location>
</feature>
<dbReference type="SUPFAM" id="SSF53474">
    <property type="entry name" value="alpha/beta-Hydrolases"/>
    <property type="match status" value="1"/>
</dbReference>
<evidence type="ECO:0000256" key="6">
    <source>
        <dbReference type="SAM" id="SignalP"/>
    </source>
</evidence>
<keyword evidence="6" id="KW-0732">Signal</keyword>
<dbReference type="InParanoid" id="A0A409VE33"/>
<evidence type="ECO:0000256" key="2">
    <source>
        <dbReference type="ARBA" id="ARBA00022645"/>
    </source>
</evidence>
<keyword evidence="4" id="KW-0378">Hydrolase</keyword>
<evidence type="ECO:0000256" key="1">
    <source>
        <dbReference type="ARBA" id="ARBA00009431"/>
    </source>
</evidence>